<comment type="function">
    <text evidence="5">Specifically methylates the pseudouridine at position 1915 (m3Psi1915) in 23S rRNA.</text>
</comment>
<keyword evidence="1 5" id="KW-0489">Methyltransferase</keyword>
<gene>
    <name evidence="5" type="primary">rlmH</name>
    <name evidence="6" type="ORF">HN018_16480</name>
</gene>
<dbReference type="RefSeq" id="WP_171833053.1">
    <property type="nucleotide sequence ID" value="NZ_CP053708.1"/>
</dbReference>
<reference evidence="6 7" key="1">
    <citation type="journal article" date="2014" name="World J. Microbiol. Biotechnol.">
        <title>Biodiversity and physiological characteristics of Antarctic and Arctic lichens-associated bacteria.</title>
        <authorList>
            <person name="Lee Y.M."/>
            <person name="Kim E.H."/>
            <person name="Lee H.K."/>
            <person name="Hong S.G."/>
        </authorList>
    </citation>
    <scope>NUCLEOTIDE SEQUENCE [LARGE SCALE GENOMIC DNA]</scope>
    <source>
        <strain evidence="6 7">PAMC 26569</strain>
    </source>
</reference>
<evidence type="ECO:0000256" key="4">
    <source>
        <dbReference type="ARBA" id="ARBA00038303"/>
    </source>
</evidence>
<dbReference type="InterPro" id="IPR029026">
    <property type="entry name" value="tRNA_m1G_MTases_N"/>
</dbReference>
<keyword evidence="3 5" id="KW-0949">S-adenosyl-L-methionine</keyword>
<feature type="binding site" evidence="5">
    <location>
        <position position="96"/>
    </location>
    <ligand>
        <name>S-adenosyl-L-methionine</name>
        <dbReference type="ChEBI" id="CHEBI:59789"/>
    </ligand>
</feature>
<dbReference type="GO" id="GO:0005737">
    <property type="term" value="C:cytoplasm"/>
    <property type="evidence" value="ECO:0007669"/>
    <property type="project" value="UniProtKB-SubCell"/>
</dbReference>
<dbReference type="CDD" id="cd18081">
    <property type="entry name" value="RlmH-like"/>
    <property type="match status" value="1"/>
</dbReference>
<accession>A0A6M8HSF6</accession>
<dbReference type="PIRSF" id="PIRSF004505">
    <property type="entry name" value="MT_bac"/>
    <property type="match status" value="1"/>
</dbReference>
<dbReference type="HAMAP" id="MF_00658">
    <property type="entry name" value="23SrRNA_methyltr_H"/>
    <property type="match status" value="1"/>
</dbReference>
<dbReference type="EC" id="2.1.1.177" evidence="5"/>
<dbReference type="AlphaFoldDB" id="A0A6M8HSF6"/>
<comment type="subunit">
    <text evidence="5">Homodimer.</text>
</comment>
<evidence type="ECO:0000313" key="7">
    <source>
        <dbReference type="Proteomes" id="UP000500767"/>
    </source>
</evidence>
<comment type="similarity">
    <text evidence="4 5">Belongs to the RNA methyltransferase RlmH family.</text>
</comment>
<dbReference type="Proteomes" id="UP000500767">
    <property type="component" value="Chromosome"/>
</dbReference>
<comment type="catalytic activity">
    <reaction evidence="5">
        <text>pseudouridine(1915) in 23S rRNA + S-adenosyl-L-methionine = N(3)-methylpseudouridine(1915) in 23S rRNA + S-adenosyl-L-homocysteine + H(+)</text>
        <dbReference type="Rhea" id="RHEA:42752"/>
        <dbReference type="Rhea" id="RHEA-COMP:10221"/>
        <dbReference type="Rhea" id="RHEA-COMP:10222"/>
        <dbReference type="ChEBI" id="CHEBI:15378"/>
        <dbReference type="ChEBI" id="CHEBI:57856"/>
        <dbReference type="ChEBI" id="CHEBI:59789"/>
        <dbReference type="ChEBI" id="CHEBI:65314"/>
        <dbReference type="ChEBI" id="CHEBI:74486"/>
        <dbReference type="EC" id="2.1.1.177"/>
    </reaction>
</comment>
<dbReference type="Gene3D" id="3.40.1280.10">
    <property type="match status" value="1"/>
</dbReference>
<feature type="binding site" evidence="5">
    <location>
        <position position="65"/>
    </location>
    <ligand>
        <name>S-adenosyl-L-methionine</name>
        <dbReference type="ChEBI" id="CHEBI:59789"/>
    </ligand>
</feature>
<evidence type="ECO:0000256" key="2">
    <source>
        <dbReference type="ARBA" id="ARBA00022679"/>
    </source>
</evidence>
<protein>
    <recommendedName>
        <fullName evidence="5">Ribosomal RNA large subunit methyltransferase H</fullName>
        <ecNumber evidence="5">2.1.1.177</ecNumber>
    </recommendedName>
    <alternativeName>
        <fullName evidence="5">23S rRNA (pseudouridine1915-N3)-methyltransferase</fullName>
    </alternativeName>
    <alternativeName>
        <fullName evidence="5">23S rRNA m3Psi1915 methyltransferase</fullName>
    </alternativeName>
    <alternativeName>
        <fullName evidence="5">rRNA (pseudouridine-N3-)-methyltransferase RlmH</fullName>
    </alternativeName>
</protein>
<keyword evidence="5" id="KW-0698">rRNA processing</keyword>
<dbReference type="KEGG" id="lck:HN018_16480"/>
<keyword evidence="7" id="KW-1185">Reference proteome</keyword>
<dbReference type="InterPro" id="IPR003742">
    <property type="entry name" value="RlmH-like"/>
</dbReference>
<dbReference type="EMBL" id="CP053708">
    <property type="protein sequence ID" value="QKE91424.1"/>
    <property type="molecule type" value="Genomic_DNA"/>
</dbReference>
<name>A0A6M8HSF6_9PROT</name>
<dbReference type="InterPro" id="IPR029028">
    <property type="entry name" value="Alpha/beta_knot_MTases"/>
</dbReference>
<evidence type="ECO:0000256" key="1">
    <source>
        <dbReference type="ARBA" id="ARBA00022603"/>
    </source>
</evidence>
<dbReference type="Pfam" id="PF02590">
    <property type="entry name" value="SPOUT_MTase"/>
    <property type="match status" value="1"/>
</dbReference>
<evidence type="ECO:0000256" key="5">
    <source>
        <dbReference type="HAMAP-Rule" id="MF_00658"/>
    </source>
</evidence>
<dbReference type="GO" id="GO:0070038">
    <property type="term" value="F:rRNA (pseudouridine-N3-)-methyltransferase activity"/>
    <property type="evidence" value="ECO:0007669"/>
    <property type="project" value="UniProtKB-UniRule"/>
</dbReference>
<proteinExistence type="inferred from homology"/>
<feature type="binding site" evidence="5">
    <location>
        <begin position="115"/>
        <end position="120"/>
    </location>
    <ligand>
        <name>S-adenosyl-L-methionine</name>
        <dbReference type="ChEBI" id="CHEBI:59789"/>
    </ligand>
</feature>
<comment type="subcellular location">
    <subcellularLocation>
        <location evidence="5">Cytoplasm</location>
    </subcellularLocation>
</comment>
<sequence length="151" mass="16655">MRLIAVGRLKDGPERALLERYQQRLNPKLEMIEVAEGRGAPVEIKRREAQALLACLPTNALVVALDEGGERPDSVMFSQRLETWLGSARPLCFLIGGAEGLDATVMARSDTSLSLGPMTWPHMLVRGLLAEQLYRARAISTGHPYHRAGRP</sequence>
<evidence type="ECO:0000313" key="6">
    <source>
        <dbReference type="EMBL" id="QKE91424.1"/>
    </source>
</evidence>
<organism evidence="6 7">
    <name type="scientific">Lichenicola cladoniae</name>
    <dbReference type="NCBI Taxonomy" id="1484109"/>
    <lineage>
        <taxon>Bacteria</taxon>
        <taxon>Pseudomonadati</taxon>
        <taxon>Pseudomonadota</taxon>
        <taxon>Alphaproteobacteria</taxon>
        <taxon>Acetobacterales</taxon>
        <taxon>Acetobacteraceae</taxon>
        <taxon>Lichenicola</taxon>
    </lineage>
</organism>
<dbReference type="PANTHER" id="PTHR33603">
    <property type="entry name" value="METHYLTRANSFERASE"/>
    <property type="match status" value="1"/>
</dbReference>
<dbReference type="PANTHER" id="PTHR33603:SF1">
    <property type="entry name" value="RIBOSOMAL RNA LARGE SUBUNIT METHYLTRANSFERASE H"/>
    <property type="match status" value="1"/>
</dbReference>
<keyword evidence="5" id="KW-0963">Cytoplasm</keyword>
<evidence type="ECO:0000256" key="3">
    <source>
        <dbReference type="ARBA" id="ARBA00022691"/>
    </source>
</evidence>
<keyword evidence="2 5" id="KW-0808">Transferase</keyword>
<dbReference type="SUPFAM" id="SSF75217">
    <property type="entry name" value="alpha/beta knot"/>
    <property type="match status" value="1"/>
</dbReference>